<evidence type="ECO:0000313" key="2">
    <source>
        <dbReference type="EMBL" id="MED6148664.1"/>
    </source>
</evidence>
<comment type="caution">
    <text evidence="2">The sequence shown here is derived from an EMBL/GenBank/DDBJ whole genome shotgun (WGS) entry which is preliminary data.</text>
</comment>
<keyword evidence="1" id="KW-1133">Transmembrane helix</keyword>
<dbReference type="EMBL" id="JASCZI010091047">
    <property type="protein sequence ID" value="MED6148664.1"/>
    <property type="molecule type" value="Genomic_DNA"/>
</dbReference>
<reference evidence="2 3" key="1">
    <citation type="journal article" date="2023" name="Plants (Basel)">
        <title>Bridging the Gap: Combining Genomics and Transcriptomics Approaches to Understand Stylosanthes scabra, an Orphan Legume from the Brazilian Caatinga.</title>
        <authorList>
            <person name="Ferreira-Neto J.R.C."/>
            <person name="da Silva M.D."/>
            <person name="Binneck E."/>
            <person name="de Melo N.F."/>
            <person name="da Silva R.H."/>
            <person name="de Melo A.L.T.M."/>
            <person name="Pandolfi V."/>
            <person name="Bustamante F.O."/>
            <person name="Brasileiro-Vidal A.C."/>
            <person name="Benko-Iseppon A.M."/>
        </authorList>
    </citation>
    <scope>NUCLEOTIDE SEQUENCE [LARGE SCALE GENOMIC DNA]</scope>
    <source>
        <tissue evidence="2">Leaves</tissue>
    </source>
</reference>
<organism evidence="2 3">
    <name type="scientific">Stylosanthes scabra</name>
    <dbReference type="NCBI Taxonomy" id="79078"/>
    <lineage>
        <taxon>Eukaryota</taxon>
        <taxon>Viridiplantae</taxon>
        <taxon>Streptophyta</taxon>
        <taxon>Embryophyta</taxon>
        <taxon>Tracheophyta</taxon>
        <taxon>Spermatophyta</taxon>
        <taxon>Magnoliopsida</taxon>
        <taxon>eudicotyledons</taxon>
        <taxon>Gunneridae</taxon>
        <taxon>Pentapetalae</taxon>
        <taxon>rosids</taxon>
        <taxon>fabids</taxon>
        <taxon>Fabales</taxon>
        <taxon>Fabaceae</taxon>
        <taxon>Papilionoideae</taxon>
        <taxon>50 kb inversion clade</taxon>
        <taxon>dalbergioids sensu lato</taxon>
        <taxon>Dalbergieae</taxon>
        <taxon>Pterocarpus clade</taxon>
        <taxon>Stylosanthes</taxon>
    </lineage>
</organism>
<name>A0ABU6TJK9_9FABA</name>
<keyword evidence="3" id="KW-1185">Reference proteome</keyword>
<protein>
    <submittedName>
        <fullName evidence="2">Uncharacterized protein</fullName>
    </submittedName>
</protein>
<keyword evidence="1" id="KW-0812">Transmembrane</keyword>
<gene>
    <name evidence="2" type="ORF">PIB30_055102</name>
</gene>
<proteinExistence type="predicted"/>
<keyword evidence="1" id="KW-0472">Membrane</keyword>
<sequence length="176" mass="19340">MTAVRHHYSRTLATIQISSRTPSNSLWSTSTAISARRTSTRFTDVRNFLTHSLRPPLQRLSLAFLRRCRSLRRYITTTSSAAASLLRTIEPVHLPPSNPPPLLLLRASMGRARSRSPPPLLVAVIGEIFFFVQWWCWLSSDKVVVVVVRCDCSSGDSCFCCGDDGGFAVGNGSGSG</sequence>
<feature type="transmembrane region" description="Helical" evidence="1">
    <location>
        <begin position="120"/>
        <end position="140"/>
    </location>
</feature>
<dbReference type="Proteomes" id="UP001341840">
    <property type="component" value="Unassembled WGS sequence"/>
</dbReference>
<evidence type="ECO:0000256" key="1">
    <source>
        <dbReference type="SAM" id="Phobius"/>
    </source>
</evidence>
<accession>A0ABU6TJK9</accession>
<evidence type="ECO:0000313" key="3">
    <source>
        <dbReference type="Proteomes" id="UP001341840"/>
    </source>
</evidence>